<reference evidence="3" key="1">
    <citation type="submission" date="2023-06" db="EMBL/GenBank/DDBJ databases">
        <authorList>
            <person name="Delattre M."/>
        </authorList>
    </citation>
    <scope>NUCLEOTIDE SEQUENCE</scope>
    <source>
        <strain evidence="3">AF72</strain>
    </source>
</reference>
<accession>A0AA36FYV1</accession>
<feature type="signal peptide" evidence="2">
    <location>
        <begin position="1"/>
        <end position="19"/>
    </location>
</feature>
<protein>
    <submittedName>
        <fullName evidence="3">Uncharacterized protein</fullName>
    </submittedName>
</protein>
<dbReference type="AlphaFoldDB" id="A0AA36FYV1"/>
<organism evidence="3 4">
    <name type="scientific">Mesorhabditis spiculigera</name>
    <dbReference type="NCBI Taxonomy" id="96644"/>
    <lineage>
        <taxon>Eukaryota</taxon>
        <taxon>Metazoa</taxon>
        <taxon>Ecdysozoa</taxon>
        <taxon>Nematoda</taxon>
        <taxon>Chromadorea</taxon>
        <taxon>Rhabditida</taxon>
        <taxon>Rhabditina</taxon>
        <taxon>Rhabditomorpha</taxon>
        <taxon>Rhabditoidea</taxon>
        <taxon>Rhabditidae</taxon>
        <taxon>Mesorhabditinae</taxon>
        <taxon>Mesorhabditis</taxon>
    </lineage>
</organism>
<evidence type="ECO:0000256" key="1">
    <source>
        <dbReference type="SAM" id="MobiDB-lite"/>
    </source>
</evidence>
<feature type="region of interest" description="Disordered" evidence="1">
    <location>
        <begin position="130"/>
        <end position="151"/>
    </location>
</feature>
<dbReference type="Proteomes" id="UP001177023">
    <property type="component" value="Unassembled WGS sequence"/>
</dbReference>
<feature type="region of interest" description="Disordered" evidence="1">
    <location>
        <begin position="44"/>
        <end position="63"/>
    </location>
</feature>
<proteinExistence type="predicted"/>
<evidence type="ECO:0000256" key="2">
    <source>
        <dbReference type="SAM" id="SignalP"/>
    </source>
</evidence>
<keyword evidence="4" id="KW-1185">Reference proteome</keyword>
<feature type="compositionally biased region" description="Basic and acidic residues" evidence="1">
    <location>
        <begin position="49"/>
        <end position="63"/>
    </location>
</feature>
<gene>
    <name evidence="3" type="ORF">MSPICULIGERA_LOCUS10239</name>
</gene>
<dbReference type="EMBL" id="CATQJA010002584">
    <property type="protein sequence ID" value="CAJ0571841.1"/>
    <property type="molecule type" value="Genomic_DNA"/>
</dbReference>
<name>A0AA36FYV1_9BILA</name>
<sequence length="257" mass="29377">MIICRLSMTLFLVSALAEAIDVVGMGCDRDPSLPFCAKVESDSDTAPARVERRERAADPDAERDKVACRELKQEYNEKCSGDRREQEFCQAFENICSKINEGSTLMSNSRVQAELAPIDANDGDDRIFKHKERGREDSDTSSAPLASGGKKKKKRINFTRFCKEFKTRYLYICPDPFRFGQKAVLFCPIYSDHCHVPLPGKPVLPERKGRRSNSVQRLCAAYRGYAEQYCNNALLLSQPRYRDGCEKYWRFCLRRNG</sequence>
<feature type="non-terminal residue" evidence="3">
    <location>
        <position position="257"/>
    </location>
</feature>
<evidence type="ECO:0000313" key="3">
    <source>
        <dbReference type="EMBL" id="CAJ0571841.1"/>
    </source>
</evidence>
<feature type="chain" id="PRO_5041305945" evidence="2">
    <location>
        <begin position="20"/>
        <end position="257"/>
    </location>
</feature>
<evidence type="ECO:0000313" key="4">
    <source>
        <dbReference type="Proteomes" id="UP001177023"/>
    </source>
</evidence>
<comment type="caution">
    <text evidence="3">The sequence shown here is derived from an EMBL/GenBank/DDBJ whole genome shotgun (WGS) entry which is preliminary data.</text>
</comment>
<keyword evidence="2" id="KW-0732">Signal</keyword>